<comment type="caution">
    <text evidence="2">The sequence shown here is derived from an EMBL/GenBank/DDBJ whole genome shotgun (WGS) entry which is preliminary data.</text>
</comment>
<evidence type="ECO:0000313" key="3">
    <source>
        <dbReference type="Proteomes" id="UP000183471"/>
    </source>
</evidence>
<dbReference type="PANTHER" id="PTHR37951:SF1">
    <property type="entry name" value="TYPE VI SECRETION SYSTEM COMPONENT TSSA1"/>
    <property type="match status" value="1"/>
</dbReference>
<proteinExistence type="predicted"/>
<dbReference type="RefSeq" id="WP_074632010.1">
    <property type="nucleotide sequence ID" value="NZ_FNKY01000001.1"/>
</dbReference>
<name>A0ABY0TDQ2_9PROT</name>
<dbReference type="Proteomes" id="UP000183471">
    <property type="component" value="Unassembled WGS sequence"/>
</dbReference>
<gene>
    <name evidence="2" type="ORF">SAMN05216402_1811</name>
</gene>
<protein>
    <submittedName>
        <fullName evidence="2">Type VI secretion system protein ImpA</fullName>
    </submittedName>
</protein>
<reference evidence="2 3" key="1">
    <citation type="submission" date="2016-10" db="EMBL/GenBank/DDBJ databases">
        <authorList>
            <person name="Varghese N."/>
            <person name="Submissions S."/>
        </authorList>
    </citation>
    <scope>NUCLEOTIDE SEQUENCE [LARGE SCALE GENOMIC DNA]</scope>
    <source>
        <strain evidence="2 3">Nl1</strain>
    </source>
</reference>
<organism evidence="2 3">
    <name type="scientific">Nitrosospira multiformis</name>
    <dbReference type="NCBI Taxonomy" id="1231"/>
    <lineage>
        <taxon>Bacteria</taxon>
        <taxon>Pseudomonadati</taxon>
        <taxon>Pseudomonadota</taxon>
        <taxon>Betaproteobacteria</taxon>
        <taxon>Nitrosomonadales</taxon>
        <taxon>Nitrosomonadaceae</taxon>
        <taxon>Nitrosospira</taxon>
    </lineage>
</organism>
<evidence type="ECO:0000259" key="1">
    <source>
        <dbReference type="Pfam" id="PF06812"/>
    </source>
</evidence>
<dbReference type="InterPro" id="IPR010657">
    <property type="entry name" value="ImpA_N"/>
</dbReference>
<accession>A0ABY0TDQ2</accession>
<dbReference type="EMBL" id="FNKY01000001">
    <property type="protein sequence ID" value="SDQ67699.1"/>
    <property type="molecule type" value="Genomic_DNA"/>
</dbReference>
<dbReference type="PANTHER" id="PTHR37951">
    <property type="entry name" value="CYTOPLASMIC PROTEIN-RELATED"/>
    <property type="match status" value="1"/>
</dbReference>
<feature type="domain" description="ImpA N-terminal" evidence="1">
    <location>
        <begin position="7"/>
        <end position="127"/>
    </location>
</feature>
<dbReference type="InterPro" id="IPR017740">
    <property type="entry name" value="TssA-like"/>
</dbReference>
<dbReference type="Pfam" id="PF06812">
    <property type="entry name" value="ImpA_N"/>
    <property type="match status" value="1"/>
</dbReference>
<sequence>MEIERLLEPISPDSPCGPDLEYDPDFMALEQAGQGKPERQTGEVIVAAEEPNWIDVRQRAETLFSRTKDLRVTVLLTRALTHSDGMVGLASGLKLLLGLLTNYWENVHPGLDPDEGPVTRLNVLGSLGKSLRDPDTVLRDVRGVNFVSTGSHARLSVRDVLITQGKFAAASNEGVPTQAEAEEVLRLPENTASVQAMRDALISLNGICIFLSEKVGYNLIPDLQSLQDMLKTVVQLCRNNPETGNKPMDVKGIADSLADGEMNDRVPAIPGEIHSREDVVRMLEKICEFIERTEPANPAPLFIRRGQRLMTKNFVEIIQDLAPDSLNQIKQITGFEPKKT</sequence>
<dbReference type="NCBIfam" id="TIGR03363">
    <property type="entry name" value="VI_chp_8"/>
    <property type="match status" value="1"/>
</dbReference>
<evidence type="ECO:0000313" key="2">
    <source>
        <dbReference type="EMBL" id="SDQ67699.1"/>
    </source>
</evidence>
<keyword evidence="3" id="KW-1185">Reference proteome</keyword>